<name>A0AAP3GE16_BRELA</name>
<dbReference type="Pfam" id="PF07866">
    <property type="entry name" value="DUF1653"/>
    <property type="match status" value="1"/>
</dbReference>
<dbReference type="InterPro" id="IPR037135">
    <property type="entry name" value="DUF1653-like_dom_sf"/>
</dbReference>
<evidence type="ECO:0000259" key="1">
    <source>
        <dbReference type="Pfam" id="PF07866"/>
    </source>
</evidence>
<dbReference type="EMBL" id="JAPTNE010000036">
    <property type="protein sequence ID" value="MCZ0809444.1"/>
    <property type="molecule type" value="Genomic_DNA"/>
</dbReference>
<dbReference type="AlphaFoldDB" id="A0AAP3GE16"/>
<organism evidence="2 3">
    <name type="scientific">Brevibacillus laterosporus</name>
    <name type="common">Bacillus laterosporus</name>
    <dbReference type="NCBI Taxonomy" id="1465"/>
    <lineage>
        <taxon>Bacteria</taxon>
        <taxon>Bacillati</taxon>
        <taxon>Bacillota</taxon>
        <taxon>Bacilli</taxon>
        <taxon>Bacillales</taxon>
        <taxon>Paenibacillaceae</taxon>
        <taxon>Brevibacillus</taxon>
    </lineage>
</organism>
<reference evidence="2" key="1">
    <citation type="submission" date="2022-09" db="EMBL/GenBank/DDBJ databases">
        <title>Genome analysis and characterization of larvicidal activity of Brevibacillus strains.</title>
        <authorList>
            <person name="Patrusheva E.V."/>
            <person name="Izotova A.O."/>
            <person name="Toshchakov S.V."/>
            <person name="Sineoky S.P."/>
        </authorList>
    </citation>
    <scope>NUCLEOTIDE SEQUENCE</scope>
    <source>
        <strain evidence="2">VKPM_B-13247</strain>
    </source>
</reference>
<accession>A0AAP3GE16</accession>
<dbReference type="Proteomes" id="UP001077662">
    <property type="component" value="Unassembled WGS sequence"/>
</dbReference>
<dbReference type="InterPro" id="IPR023387">
    <property type="entry name" value="DUF1653-like_dom"/>
</dbReference>
<comment type="caution">
    <text evidence="2">The sequence shown here is derived from an EMBL/GenBank/DDBJ whole genome shotgun (WGS) entry which is preliminary data.</text>
</comment>
<feature type="domain" description="DUF1653" evidence="1">
    <location>
        <begin position="9"/>
        <end position="67"/>
    </location>
</feature>
<protein>
    <submittedName>
        <fullName evidence="2">DUF1653 domain-containing protein</fullName>
    </submittedName>
</protein>
<gene>
    <name evidence="2" type="ORF">O0554_21500</name>
</gene>
<dbReference type="RefSeq" id="WP_219817152.1">
    <property type="nucleotide sequence ID" value="NZ_JANSGW010000036.1"/>
</dbReference>
<evidence type="ECO:0000313" key="3">
    <source>
        <dbReference type="Proteomes" id="UP001077662"/>
    </source>
</evidence>
<sequence length="70" mass="8500">MDKPQIGETYRHFKGYYYKIVGYAICSETQKELVLYQEIRYNGQVWARPLEMFVDVHPEHKVKRFKKLTT</sequence>
<evidence type="ECO:0000313" key="2">
    <source>
        <dbReference type="EMBL" id="MCZ0809444.1"/>
    </source>
</evidence>
<dbReference type="Gene3D" id="2.30.30.320">
    <property type="entry name" value="DUF1653-like domain"/>
    <property type="match status" value="1"/>
</dbReference>
<proteinExistence type="predicted"/>